<evidence type="ECO:0000256" key="2">
    <source>
        <dbReference type="ARBA" id="ARBA00022737"/>
    </source>
</evidence>
<dbReference type="AlphaFoldDB" id="A0A9P6FKJ1"/>
<dbReference type="PROSITE" id="PS50082">
    <property type="entry name" value="WD_REPEATS_2"/>
    <property type="match status" value="3"/>
</dbReference>
<feature type="non-terminal residue" evidence="5">
    <location>
        <position position="390"/>
    </location>
</feature>
<evidence type="ECO:0000256" key="4">
    <source>
        <dbReference type="SAM" id="MobiDB-lite"/>
    </source>
</evidence>
<proteinExistence type="predicted"/>
<feature type="region of interest" description="Disordered" evidence="4">
    <location>
        <begin position="289"/>
        <end position="310"/>
    </location>
</feature>
<feature type="repeat" description="WD" evidence="3">
    <location>
        <begin position="17"/>
        <end position="58"/>
    </location>
</feature>
<dbReference type="PROSITE" id="PS50294">
    <property type="entry name" value="WD_REPEATS_REGION"/>
    <property type="match status" value="2"/>
</dbReference>
<dbReference type="OrthoDB" id="5600002at2759"/>
<dbReference type="Gene3D" id="2.130.10.10">
    <property type="entry name" value="YVTN repeat-like/Quinoprotein amine dehydrogenase"/>
    <property type="match status" value="2"/>
</dbReference>
<feature type="repeat" description="WD" evidence="3">
    <location>
        <begin position="64"/>
        <end position="98"/>
    </location>
</feature>
<evidence type="ECO:0008006" key="7">
    <source>
        <dbReference type="Google" id="ProtNLM"/>
    </source>
</evidence>
<feature type="compositionally biased region" description="Low complexity" evidence="4">
    <location>
        <begin position="291"/>
        <end position="310"/>
    </location>
</feature>
<gene>
    <name evidence="5" type="ORF">BGW38_008254</name>
</gene>
<dbReference type="PROSITE" id="PS00678">
    <property type="entry name" value="WD_REPEATS_1"/>
    <property type="match status" value="1"/>
</dbReference>
<evidence type="ECO:0000256" key="3">
    <source>
        <dbReference type="PROSITE-ProRule" id="PRU00221"/>
    </source>
</evidence>
<dbReference type="GO" id="GO:1990234">
    <property type="term" value="C:transferase complex"/>
    <property type="evidence" value="ECO:0007669"/>
    <property type="project" value="UniProtKB-ARBA"/>
</dbReference>
<sequence length="390" mass="41349">VQFSSAQDTQLQPLGSLSGHGPKVTTCSISSDGRWLASGGHDRKILIWSIPERALKYTIDAASSEGHSGLITSVRFTADDRLILGTASYDTTVRIWDLTLLTGSITSAGETESEKTVMIAPGSLKPLQILKGHSAAVKAVDFCAGAGNNHCVSFDAEGELRVWDFISGQCERSFRITTKQMYSSSSMRCHPQNPSFVVVSVGTTLYTVQINDLQSQPRAIHTTHSKNIVALDWAPQGQFLVCVWDTTQQGTPTSGTTGSTTAMATTWRVFASQQTQRVSSCAFVKSIPGNSTSTSTSTTSTSTSSSSSSSAMTATGVVYGEYEKISVWNLKTARGYMGGRGPIAELQAHPGGAVSALACSPSVVDGEHVLVLASASSYRDGVLKLWKISG</sequence>
<feature type="repeat" description="WD" evidence="3">
    <location>
        <begin position="130"/>
        <end position="173"/>
    </location>
</feature>
<evidence type="ECO:0000313" key="6">
    <source>
        <dbReference type="Proteomes" id="UP000780801"/>
    </source>
</evidence>
<protein>
    <recommendedName>
        <fullName evidence="7">WD40 repeat-like protein</fullName>
    </recommendedName>
</protein>
<evidence type="ECO:0000256" key="1">
    <source>
        <dbReference type="ARBA" id="ARBA00022574"/>
    </source>
</evidence>
<dbReference type="InterPro" id="IPR015943">
    <property type="entry name" value="WD40/YVTN_repeat-like_dom_sf"/>
</dbReference>
<dbReference type="Proteomes" id="UP000780801">
    <property type="component" value="Unassembled WGS sequence"/>
</dbReference>
<dbReference type="InterPro" id="IPR019775">
    <property type="entry name" value="WD40_repeat_CS"/>
</dbReference>
<dbReference type="SMART" id="SM00320">
    <property type="entry name" value="WD40"/>
    <property type="match status" value="5"/>
</dbReference>
<name>A0A9P6FKJ1_9FUNG</name>
<dbReference type="SUPFAM" id="SSF50978">
    <property type="entry name" value="WD40 repeat-like"/>
    <property type="match status" value="1"/>
</dbReference>
<dbReference type="InterPro" id="IPR036322">
    <property type="entry name" value="WD40_repeat_dom_sf"/>
</dbReference>
<dbReference type="PANTHER" id="PTHR22847">
    <property type="entry name" value="WD40 REPEAT PROTEIN"/>
    <property type="match status" value="1"/>
</dbReference>
<comment type="caution">
    <text evidence="5">The sequence shown here is derived from an EMBL/GenBank/DDBJ whole genome shotgun (WGS) entry which is preliminary data.</text>
</comment>
<dbReference type="InterPro" id="IPR020472">
    <property type="entry name" value="WD40_PAC1"/>
</dbReference>
<dbReference type="InterPro" id="IPR001680">
    <property type="entry name" value="WD40_rpt"/>
</dbReference>
<keyword evidence="1 3" id="KW-0853">WD repeat</keyword>
<evidence type="ECO:0000313" key="5">
    <source>
        <dbReference type="EMBL" id="KAF9575072.1"/>
    </source>
</evidence>
<dbReference type="Pfam" id="PF00400">
    <property type="entry name" value="WD40"/>
    <property type="match status" value="4"/>
</dbReference>
<keyword evidence="2" id="KW-0677">Repeat</keyword>
<accession>A0A9P6FKJ1</accession>
<organism evidence="5 6">
    <name type="scientific">Lunasporangiospora selenospora</name>
    <dbReference type="NCBI Taxonomy" id="979761"/>
    <lineage>
        <taxon>Eukaryota</taxon>
        <taxon>Fungi</taxon>
        <taxon>Fungi incertae sedis</taxon>
        <taxon>Mucoromycota</taxon>
        <taxon>Mortierellomycotina</taxon>
        <taxon>Mortierellomycetes</taxon>
        <taxon>Mortierellales</taxon>
        <taxon>Mortierellaceae</taxon>
        <taxon>Lunasporangiospora</taxon>
    </lineage>
</organism>
<reference evidence="5" key="1">
    <citation type="journal article" date="2020" name="Fungal Divers.">
        <title>Resolving the Mortierellaceae phylogeny through synthesis of multi-gene phylogenetics and phylogenomics.</title>
        <authorList>
            <person name="Vandepol N."/>
            <person name="Liber J."/>
            <person name="Desiro A."/>
            <person name="Na H."/>
            <person name="Kennedy M."/>
            <person name="Barry K."/>
            <person name="Grigoriev I.V."/>
            <person name="Miller A.N."/>
            <person name="O'Donnell K."/>
            <person name="Stajich J.E."/>
            <person name="Bonito G."/>
        </authorList>
    </citation>
    <scope>NUCLEOTIDE SEQUENCE</scope>
    <source>
        <strain evidence="5">KOD1015</strain>
    </source>
</reference>
<dbReference type="EMBL" id="JAABOA010005635">
    <property type="protein sequence ID" value="KAF9575072.1"/>
    <property type="molecule type" value="Genomic_DNA"/>
</dbReference>
<dbReference type="PANTHER" id="PTHR22847:SF637">
    <property type="entry name" value="WD REPEAT DOMAIN 5B"/>
    <property type="match status" value="1"/>
</dbReference>
<keyword evidence="6" id="KW-1185">Reference proteome</keyword>
<dbReference type="PRINTS" id="PR00320">
    <property type="entry name" value="GPROTEINBRPT"/>
</dbReference>